<dbReference type="PROSITE" id="PS50056">
    <property type="entry name" value="TYR_PHOSPHATASE_2"/>
    <property type="match status" value="1"/>
</dbReference>
<dbReference type="EMBL" id="JAWIZZ010000059">
    <property type="protein sequence ID" value="KAK5773975.1"/>
    <property type="molecule type" value="Genomic_DNA"/>
</dbReference>
<evidence type="ECO:0000259" key="5">
    <source>
        <dbReference type="PROSITE" id="PS50054"/>
    </source>
</evidence>
<organism evidence="7 8">
    <name type="scientific">Arxiozyma heterogenica</name>
    <dbReference type="NCBI Taxonomy" id="278026"/>
    <lineage>
        <taxon>Eukaryota</taxon>
        <taxon>Fungi</taxon>
        <taxon>Dikarya</taxon>
        <taxon>Ascomycota</taxon>
        <taxon>Saccharomycotina</taxon>
        <taxon>Saccharomycetes</taxon>
        <taxon>Saccharomycetales</taxon>
        <taxon>Saccharomycetaceae</taxon>
        <taxon>Arxiozyma</taxon>
    </lineage>
</organism>
<evidence type="ECO:0000259" key="6">
    <source>
        <dbReference type="PROSITE" id="PS50056"/>
    </source>
</evidence>
<dbReference type="PROSITE" id="PS50054">
    <property type="entry name" value="TYR_PHOSPHATASE_DUAL"/>
    <property type="match status" value="1"/>
</dbReference>
<dbReference type="InterPro" id="IPR000340">
    <property type="entry name" value="Dual-sp_phosphatase_cat-dom"/>
</dbReference>
<dbReference type="GO" id="GO:0008330">
    <property type="term" value="F:protein tyrosine/threonine phosphatase activity"/>
    <property type="evidence" value="ECO:0007669"/>
    <property type="project" value="TreeGrafter"/>
</dbReference>
<comment type="caution">
    <text evidence="7">The sequence shown here is derived from an EMBL/GenBank/DDBJ whole genome shotgun (WGS) entry which is preliminary data.</text>
</comment>
<keyword evidence="3" id="KW-0378">Hydrolase</keyword>
<feature type="domain" description="Tyrosine specific protein phosphatases" evidence="6">
    <location>
        <begin position="297"/>
        <end position="352"/>
    </location>
</feature>
<dbReference type="EC" id="3.1.3.48" evidence="2"/>
<dbReference type="PANTHER" id="PTHR10159:SF519">
    <property type="entry name" value="DUAL SPECIFICITY PROTEIN PHOSPHATASE MPK3"/>
    <property type="match status" value="1"/>
</dbReference>
<name>A0AAN7WES6_9SACH</name>
<dbReference type="GO" id="GO:0005829">
    <property type="term" value="C:cytosol"/>
    <property type="evidence" value="ECO:0007669"/>
    <property type="project" value="TreeGrafter"/>
</dbReference>
<dbReference type="InterPro" id="IPR016130">
    <property type="entry name" value="Tyr_Pase_AS"/>
</dbReference>
<dbReference type="FunFam" id="3.90.190.10:FF:000094">
    <property type="entry name" value="Probable tyrosine-protein phosphatase"/>
    <property type="match status" value="1"/>
</dbReference>
<evidence type="ECO:0000256" key="1">
    <source>
        <dbReference type="ARBA" id="ARBA00008601"/>
    </source>
</evidence>
<protein>
    <recommendedName>
        <fullName evidence="2">protein-tyrosine-phosphatase</fullName>
        <ecNumber evidence="2">3.1.3.48</ecNumber>
    </recommendedName>
</protein>
<dbReference type="InterPro" id="IPR029021">
    <property type="entry name" value="Prot-tyrosine_phosphatase-like"/>
</dbReference>
<evidence type="ECO:0000256" key="3">
    <source>
        <dbReference type="ARBA" id="ARBA00022801"/>
    </source>
</evidence>
<dbReference type="PROSITE" id="PS00383">
    <property type="entry name" value="TYR_PHOSPHATASE_1"/>
    <property type="match status" value="1"/>
</dbReference>
<dbReference type="Pfam" id="PF00782">
    <property type="entry name" value="DSPc"/>
    <property type="match status" value="1"/>
</dbReference>
<dbReference type="GO" id="GO:0017017">
    <property type="term" value="F:MAP kinase tyrosine/serine/threonine phosphatase activity"/>
    <property type="evidence" value="ECO:0007669"/>
    <property type="project" value="TreeGrafter"/>
</dbReference>
<comment type="similarity">
    <text evidence="1">Belongs to the protein-tyrosine phosphatase family. Non-receptor class dual specificity subfamily.</text>
</comment>
<dbReference type="InterPro" id="IPR020422">
    <property type="entry name" value="TYR_PHOSPHATASE_DUAL_dom"/>
</dbReference>
<sequence length="432" mass="48218">MNDHPQQVSLQASVGESHIRLLQSKNTKNLSISIKTKDDDNLIGTTITGKNIVTTNDNCKNIATPINSTGAHIQIATRPSLLIRRSEASLYSASLARSLNGTSGIQKSSINHFISPTSKMHNINPIHLPKYNSATLSINTQFLNTCPRGRSRTIDTSTPLSKDNLSIIETQSQSNQQIIQSNQKARNTTWMFPDATNKAPCTVTANSDSTSKSHNNVDTPVYENVDVKNAYPNGPLLVIPPSIYLYSEPSLNEILNFDLIINVAEEVPSLQYRIPPEFYGKIEYYHVEWSHHSKIVKDLNKLTDLMHKAALQNKKILIHCQCGVSRSASLMVAYIMRYCNMNLNDAYNKLKSIAKDISPNMGLIFQLMEWSEKLSIIKDDNDDMTVTQENGENKIIGKDVSNDSSINMSLELTPKTPFELNSDHNLTTLDIK</sequence>
<dbReference type="CDD" id="cd14521">
    <property type="entry name" value="DSP_fungal_SDP1-like"/>
    <property type="match status" value="1"/>
</dbReference>
<dbReference type="SMART" id="SM00195">
    <property type="entry name" value="DSPc"/>
    <property type="match status" value="1"/>
</dbReference>
<accession>A0AAN7WES6</accession>
<gene>
    <name evidence="7" type="ORF">RI543_004732</name>
</gene>
<dbReference type="SUPFAM" id="SSF52799">
    <property type="entry name" value="(Phosphotyrosine protein) phosphatases II"/>
    <property type="match status" value="1"/>
</dbReference>
<keyword evidence="8" id="KW-1185">Reference proteome</keyword>
<dbReference type="GO" id="GO:0043409">
    <property type="term" value="P:negative regulation of MAPK cascade"/>
    <property type="evidence" value="ECO:0007669"/>
    <property type="project" value="TreeGrafter"/>
</dbReference>
<evidence type="ECO:0000313" key="8">
    <source>
        <dbReference type="Proteomes" id="UP001306508"/>
    </source>
</evidence>
<dbReference type="GO" id="GO:0005634">
    <property type="term" value="C:nucleus"/>
    <property type="evidence" value="ECO:0007669"/>
    <property type="project" value="TreeGrafter"/>
</dbReference>
<dbReference type="Gene3D" id="3.90.190.10">
    <property type="entry name" value="Protein tyrosine phosphatase superfamily"/>
    <property type="match status" value="1"/>
</dbReference>
<dbReference type="PANTHER" id="PTHR10159">
    <property type="entry name" value="DUAL SPECIFICITY PROTEIN PHOSPHATASE"/>
    <property type="match status" value="1"/>
</dbReference>
<dbReference type="GO" id="GO:0033550">
    <property type="term" value="F:MAP kinase tyrosine phosphatase activity"/>
    <property type="evidence" value="ECO:0007669"/>
    <property type="project" value="TreeGrafter"/>
</dbReference>
<reference evidence="8" key="1">
    <citation type="submission" date="2023-07" db="EMBL/GenBank/DDBJ databases">
        <title>A draft genome of Kazachstania heterogenica Y-27499.</title>
        <authorList>
            <person name="Donic C."/>
            <person name="Kralova J.S."/>
            <person name="Fidel L."/>
            <person name="Ben-Dor S."/>
            <person name="Jung S."/>
        </authorList>
    </citation>
    <scope>NUCLEOTIDE SEQUENCE [LARGE SCALE GENOMIC DNA]</scope>
    <source>
        <strain evidence="8">Y27499</strain>
    </source>
</reference>
<keyword evidence="4" id="KW-0904">Protein phosphatase</keyword>
<feature type="domain" description="Tyrosine-protein phosphatase" evidence="5">
    <location>
        <begin position="234"/>
        <end position="376"/>
    </location>
</feature>
<proteinExistence type="inferred from homology"/>
<dbReference type="InterPro" id="IPR000387">
    <property type="entry name" value="Tyr_Pase_dom"/>
</dbReference>
<dbReference type="AlphaFoldDB" id="A0AAN7WES6"/>
<evidence type="ECO:0000256" key="4">
    <source>
        <dbReference type="ARBA" id="ARBA00022912"/>
    </source>
</evidence>
<dbReference type="Proteomes" id="UP001306508">
    <property type="component" value="Unassembled WGS sequence"/>
</dbReference>
<evidence type="ECO:0000313" key="7">
    <source>
        <dbReference type="EMBL" id="KAK5773975.1"/>
    </source>
</evidence>
<evidence type="ECO:0000256" key="2">
    <source>
        <dbReference type="ARBA" id="ARBA00013064"/>
    </source>
</evidence>